<dbReference type="PANTHER" id="PTHR32266">
    <property type="entry name" value="NICOTIANAMINE SYNTHASE 3"/>
    <property type="match status" value="1"/>
</dbReference>
<evidence type="ECO:0000256" key="1">
    <source>
        <dbReference type="ARBA" id="ARBA00022679"/>
    </source>
</evidence>
<dbReference type="eggNOG" id="COG4123">
    <property type="taxonomic scope" value="Bacteria"/>
</dbReference>
<keyword evidence="1" id="KW-0808">Transferase</keyword>
<dbReference type="HOGENOM" id="CLU_089313_0_0_0"/>
<dbReference type="SUPFAM" id="SSF53335">
    <property type="entry name" value="S-adenosyl-L-methionine-dependent methyltransferases"/>
    <property type="match status" value="1"/>
</dbReference>
<comment type="caution">
    <text evidence="3">The sequence shown here is derived from an EMBL/GenBank/DDBJ whole genome shotgun (WGS) entry which is preliminary data.</text>
</comment>
<evidence type="ECO:0008006" key="5">
    <source>
        <dbReference type="Google" id="ProtNLM"/>
    </source>
</evidence>
<dbReference type="InterPro" id="IPR004298">
    <property type="entry name" value="Nicotian_synth"/>
</dbReference>
<dbReference type="RefSeq" id="WP_008797628.1">
    <property type="nucleotide sequence ID" value="NZ_KQ235735.1"/>
</dbReference>
<dbReference type="CDD" id="cd02440">
    <property type="entry name" value="AdoMet_MTases"/>
    <property type="match status" value="1"/>
</dbReference>
<accession>A0A0M1VRS4</accession>
<dbReference type="AlphaFoldDB" id="A0A0M1VRS4"/>
<gene>
    <name evidence="3" type="ORF">FSCG_00043</name>
</gene>
<evidence type="ECO:0000256" key="2">
    <source>
        <dbReference type="ARBA" id="ARBA00022691"/>
    </source>
</evidence>
<organism evidence="3 4">
    <name type="scientific">Fusobacterium vincentii 4_1_13</name>
    <dbReference type="NCBI Taxonomy" id="469606"/>
    <lineage>
        <taxon>Bacteria</taxon>
        <taxon>Fusobacteriati</taxon>
        <taxon>Fusobacteriota</taxon>
        <taxon>Fusobacteriia</taxon>
        <taxon>Fusobacteriales</taxon>
        <taxon>Fusobacteriaceae</taxon>
        <taxon>Fusobacterium</taxon>
    </lineage>
</organism>
<dbReference type="EMBL" id="ACDE02000013">
    <property type="protein sequence ID" value="EEO39330.1"/>
    <property type="molecule type" value="Genomic_DNA"/>
</dbReference>
<dbReference type="GO" id="GO:0030418">
    <property type="term" value="P:nicotianamine biosynthetic process"/>
    <property type="evidence" value="ECO:0007669"/>
    <property type="project" value="InterPro"/>
</dbReference>
<evidence type="ECO:0000313" key="4">
    <source>
        <dbReference type="Proteomes" id="UP000004925"/>
    </source>
</evidence>
<proteinExistence type="predicted"/>
<protein>
    <recommendedName>
        <fullName evidence="5">Methyltransferase</fullName>
    </recommendedName>
</protein>
<dbReference type="InterPro" id="IPR029063">
    <property type="entry name" value="SAM-dependent_MTases_sf"/>
</dbReference>
<reference evidence="3 4" key="1">
    <citation type="submission" date="2011-10" db="EMBL/GenBank/DDBJ databases">
        <title>The Genome Sequence of Fusobacterium sp. 4_1_13.</title>
        <authorList>
            <consortium name="The Broad Institute Genome Sequencing Platform"/>
            <person name="Earl A."/>
            <person name="Ward D."/>
            <person name="Feldgarden M."/>
            <person name="Gevers D."/>
            <person name="Strauss J."/>
            <person name="Ambrose C."/>
            <person name="Allen-Vercoe E."/>
            <person name="Young S.K."/>
            <person name="Zeng Q."/>
            <person name="Gargeya S."/>
            <person name="Fitzgerald M."/>
            <person name="Haas B."/>
            <person name="Abouelleil A."/>
            <person name="Alvarado L."/>
            <person name="Arachchi H.M."/>
            <person name="Berlin A."/>
            <person name="Brown A."/>
            <person name="Chapman S.B."/>
            <person name="Chen Z."/>
            <person name="Dunbar C."/>
            <person name="Freedman E."/>
            <person name="Gearin G."/>
            <person name="Goldberg J."/>
            <person name="Griggs A."/>
            <person name="Gujja S."/>
            <person name="Heiman D."/>
            <person name="Howarth C."/>
            <person name="Larson L."/>
            <person name="Lui A."/>
            <person name="MacDonald P.J."/>
            <person name="Montmayeur A."/>
            <person name="Murphy C."/>
            <person name="Neiman D."/>
            <person name="Pearson M."/>
            <person name="Priest M."/>
            <person name="Roberts A."/>
            <person name="Saif S."/>
            <person name="Shea T."/>
            <person name="Shenoy N."/>
            <person name="Sisk P."/>
            <person name="Stolte C."/>
            <person name="Sykes S."/>
            <person name="Wortman J."/>
            <person name="Nusbaum C."/>
            <person name="Birren B."/>
        </authorList>
    </citation>
    <scope>NUCLEOTIDE SEQUENCE [LARGE SCALE GENOMIC DNA]</scope>
    <source>
        <strain evidence="3 4">4_1_13</strain>
    </source>
</reference>
<dbReference type="Pfam" id="PF03059">
    <property type="entry name" value="NAS"/>
    <property type="match status" value="1"/>
</dbReference>
<dbReference type="Proteomes" id="UP000004925">
    <property type="component" value="Unassembled WGS sequence"/>
</dbReference>
<dbReference type="Gene3D" id="3.40.50.150">
    <property type="entry name" value="Vaccinia Virus protein VP39"/>
    <property type="match status" value="1"/>
</dbReference>
<dbReference type="GO" id="GO:0030410">
    <property type="term" value="F:nicotianamine synthase activity"/>
    <property type="evidence" value="ECO:0007669"/>
    <property type="project" value="InterPro"/>
</dbReference>
<evidence type="ECO:0000313" key="3">
    <source>
        <dbReference type="EMBL" id="EEO39330.1"/>
    </source>
</evidence>
<name>A0A0M1VRS4_FUSVC</name>
<keyword evidence="2" id="KW-0949">S-adenosyl-L-methionine</keyword>
<dbReference type="PANTHER" id="PTHR32266:SF12">
    <property type="entry name" value="NICOTIANAMINE SYNTHASE 3"/>
    <property type="match status" value="1"/>
</dbReference>
<sequence length="263" mass="30436">MSKSLLFDLKVLEFKLKESLKLYENTKIEANFELLKTNIDELCSFIIKKENHLAFFQTAENEDIRAYVISIRDLSTKILGIIEKEEARKILEDANSCFQYGEELKLTVKQEIHDYKITSQDHILFVGSGSMPITAFTIAKETGAEITCVDIDKEALDLSKKVAIKLGFPNIIFENELFSLSLDKYSHIIIASLVPLKCEILENIRKTIPVTTKLILRYGNELKELFNYPIYQKEIKTFIKTVIRDRDFIYDTLLLEKETNYGK</sequence>